<protein>
    <submittedName>
        <fullName evidence="5">Export-related chaperone protein CsaA</fullName>
    </submittedName>
</protein>
<dbReference type="PROSITE" id="PS50886">
    <property type="entry name" value="TRBD"/>
    <property type="match status" value="1"/>
</dbReference>
<dbReference type="InterPro" id="IPR051270">
    <property type="entry name" value="Tyrosine-tRNA_ligase_regulator"/>
</dbReference>
<proteinExistence type="predicted"/>
<evidence type="ECO:0000256" key="1">
    <source>
        <dbReference type="ARBA" id="ARBA00022555"/>
    </source>
</evidence>
<sequence>MGTVVTAEPNAAARNPCYVLSVDLGEHGVRTSSAQITEYCMPEDLLGRQVLCVCNFEPGRVAGMKSEVLVTGARDDHGGVVLAGFQFPVPNGHRLVRGGSRGLFGKHEPRILLRRHHRRRWNILSRSSVMFPRRHVEVTCAPADTLCAHSGVSLGPVLGEIAAQEVLGTPHPLAEPFRPARF</sequence>
<dbReference type="Proteomes" id="UP000199213">
    <property type="component" value="Unassembled WGS sequence"/>
</dbReference>
<dbReference type="Gene3D" id="2.40.50.140">
    <property type="entry name" value="Nucleic acid-binding proteins"/>
    <property type="match status" value="1"/>
</dbReference>
<dbReference type="InterPro" id="IPR002547">
    <property type="entry name" value="tRNA-bd_dom"/>
</dbReference>
<keyword evidence="2 3" id="KW-0694">RNA-binding</keyword>
<dbReference type="PANTHER" id="PTHR11586:SF37">
    <property type="entry name" value="TRNA-BINDING DOMAIN-CONTAINING PROTEIN"/>
    <property type="match status" value="1"/>
</dbReference>
<dbReference type="CDD" id="cd02798">
    <property type="entry name" value="tRNA_bind_CsaA"/>
    <property type="match status" value="1"/>
</dbReference>
<keyword evidence="6" id="KW-1185">Reference proteome</keyword>
<dbReference type="Pfam" id="PF01588">
    <property type="entry name" value="tRNA_bind"/>
    <property type="match status" value="1"/>
</dbReference>
<evidence type="ECO:0000256" key="2">
    <source>
        <dbReference type="ARBA" id="ARBA00022884"/>
    </source>
</evidence>
<dbReference type="InterPro" id="IPR012340">
    <property type="entry name" value="NA-bd_OB-fold"/>
</dbReference>
<dbReference type="AlphaFoldDB" id="A0A1G8Y8M0"/>
<gene>
    <name evidence="5" type="ORF">SAMN04487820_103316</name>
</gene>
<evidence type="ECO:0000256" key="3">
    <source>
        <dbReference type="PROSITE-ProRule" id="PRU00209"/>
    </source>
</evidence>
<dbReference type="SUPFAM" id="SSF50249">
    <property type="entry name" value="Nucleic acid-binding proteins"/>
    <property type="match status" value="1"/>
</dbReference>
<evidence type="ECO:0000313" key="5">
    <source>
        <dbReference type="EMBL" id="SDJ99116.1"/>
    </source>
</evidence>
<name>A0A1G8Y8M0_ACTMZ</name>
<dbReference type="PANTHER" id="PTHR11586">
    <property type="entry name" value="TRNA-AMINOACYLATION COFACTOR ARC1 FAMILY MEMBER"/>
    <property type="match status" value="1"/>
</dbReference>
<evidence type="ECO:0000259" key="4">
    <source>
        <dbReference type="PROSITE" id="PS50886"/>
    </source>
</evidence>
<keyword evidence="1 3" id="KW-0820">tRNA-binding</keyword>
<feature type="domain" description="TRNA-binding" evidence="4">
    <location>
        <begin position="1"/>
        <end position="96"/>
    </location>
</feature>
<dbReference type="EMBL" id="FNFM01000003">
    <property type="protein sequence ID" value="SDJ99116.1"/>
    <property type="molecule type" value="Genomic_DNA"/>
</dbReference>
<accession>A0A1G8Y8M0</accession>
<evidence type="ECO:0000313" key="6">
    <source>
        <dbReference type="Proteomes" id="UP000199213"/>
    </source>
</evidence>
<dbReference type="GO" id="GO:0000049">
    <property type="term" value="F:tRNA binding"/>
    <property type="evidence" value="ECO:0007669"/>
    <property type="project" value="UniProtKB-UniRule"/>
</dbReference>
<organism evidence="5 6">
    <name type="scientific">Actinopolyspora mzabensis</name>
    <dbReference type="NCBI Taxonomy" id="995066"/>
    <lineage>
        <taxon>Bacteria</taxon>
        <taxon>Bacillati</taxon>
        <taxon>Actinomycetota</taxon>
        <taxon>Actinomycetes</taxon>
        <taxon>Actinopolysporales</taxon>
        <taxon>Actinopolysporaceae</taxon>
        <taxon>Actinopolyspora</taxon>
    </lineage>
</organism>
<reference evidence="6" key="1">
    <citation type="submission" date="2016-10" db="EMBL/GenBank/DDBJ databases">
        <authorList>
            <person name="Varghese N."/>
            <person name="Submissions S."/>
        </authorList>
    </citation>
    <scope>NUCLEOTIDE SEQUENCE [LARGE SCALE GENOMIC DNA]</scope>
    <source>
        <strain evidence="6">DSM 45460</strain>
    </source>
</reference>